<reference evidence="2 3" key="1">
    <citation type="submission" date="2019-11" db="EMBL/GenBank/DDBJ databases">
        <authorList>
            <person name="Im W.T."/>
        </authorList>
    </citation>
    <scope>NUCLEOTIDE SEQUENCE [LARGE SCALE GENOMIC DNA]</scope>
    <source>
        <strain evidence="2 3">SB-02</strain>
    </source>
</reference>
<evidence type="ECO:0000313" key="2">
    <source>
        <dbReference type="EMBL" id="QGW28111.1"/>
    </source>
</evidence>
<feature type="transmembrane region" description="Helical" evidence="1">
    <location>
        <begin position="168"/>
        <end position="185"/>
    </location>
</feature>
<organism evidence="2 3">
    <name type="scientific">Phnomibacter ginsenosidimutans</name>
    <dbReference type="NCBI Taxonomy" id="2676868"/>
    <lineage>
        <taxon>Bacteria</taxon>
        <taxon>Pseudomonadati</taxon>
        <taxon>Bacteroidota</taxon>
        <taxon>Chitinophagia</taxon>
        <taxon>Chitinophagales</taxon>
        <taxon>Chitinophagaceae</taxon>
        <taxon>Phnomibacter</taxon>
    </lineage>
</organism>
<keyword evidence="1" id="KW-0472">Membrane</keyword>
<sequence>MFWDYFHIGWDHIINRNAWDHLLFIMALSAIYVFKDWKQVLILVTAFTIGHTVTLILATFNIIRFSSTWIEFLIPVTIMITALANTLMKKFTPKTIRLNYFLALAFGLIHGMGFANGLRSLLGKESDILLPLLGFNLGLEAGQLVAVLALLILAAIWQGVFKVSRRDWVLFLSGGAFMAALVMAMERLPFNL</sequence>
<keyword evidence="1" id="KW-0812">Transmembrane</keyword>
<feature type="transmembrane region" description="Helical" evidence="1">
    <location>
        <begin position="69"/>
        <end position="88"/>
    </location>
</feature>
<feature type="transmembrane region" description="Helical" evidence="1">
    <location>
        <begin position="141"/>
        <end position="161"/>
    </location>
</feature>
<dbReference type="AlphaFoldDB" id="A0A6I6H093"/>
<protein>
    <submittedName>
        <fullName evidence="2">HupE/UreJ family protein</fullName>
    </submittedName>
</protein>
<name>A0A6I6H093_9BACT</name>
<evidence type="ECO:0000256" key="1">
    <source>
        <dbReference type="SAM" id="Phobius"/>
    </source>
</evidence>
<dbReference type="KEGG" id="fls:GLV81_08370"/>
<feature type="transmembrane region" description="Helical" evidence="1">
    <location>
        <begin position="100"/>
        <end position="121"/>
    </location>
</feature>
<proteinExistence type="predicted"/>
<dbReference type="InterPro" id="IPR032809">
    <property type="entry name" value="Put_HupE_UreJ"/>
</dbReference>
<keyword evidence="3" id="KW-1185">Reference proteome</keyword>
<feature type="transmembrane region" description="Helical" evidence="1">
    <location>
        <begin position="18"/>
        <end position="34"/>
    </location>
</feature>
<dbReference type="Proteomes" id="UP000426027">
    <property type="component" value="Chromosome"/>
</dbReference>
<gene>
    <name evidence="2" type="ORF">GLV81_08370</name>
</gene>
<accession>A0A6I6H093</accession>
<evidence type="ECO:0000313" key="3">
    <source>
        <dbReference type="Proteomes" id="UP000426027"/>
    </source>
</evidence>
<dbReference type="EMBL" id="CP046566">
    <property type="protein sequence ID" value="QGW28111.1"/>
    <property type="molecule type" value="Genomic_DNA"/>
</dbReference>
<feature type="transmembrane region" description="Helical" evidence="1">
    <location>
        <begin position="41"/>
        <end position="63"/>
    </location>
</feature>
<dbReference type="RefSeq" id="WP_157478470.1">
    <property type="nucleotide sequence ID" value="NZ_CP046566.1"/>
</dbReference>
<dbReference type="Pfam" id="PF13795">
    <property type="entry name" value="HupE_UreJ_2"/>
    <property type="match status" value="1"/>
</dbReference>
<keyword evidence="1" id="KW-1133">Transmembrane helix</keyword>